<name>A0A2I0I5D8_PUNGR</name>
<accession>A0A2I0I5D8</accession>
<sequence length="93" mass="10751">MKGDCEVVNLHFPLRSRAREEAVVLDGIERESSDEILLAAMEKAMMKRRRRKTKWNSSYQLADNGAIRQQQHRNSPKNGQSVTSTFRKNGFPF</sequence>
<evidence type="ECO:0000313" key="2">
    <source>
        <dbReference type="EMBL" id="PKI39192.1"/>
    </source>
</evidence>
<protein>
    <submittedName>
        <fullName evidence="2">Uncharacterized protein</fullName>
    </submittedName>
</protein>
<organism evidence="2 3">
    <name type="scientific">Punica granatum</name>
    <name type="common">Pomegranate</name>
    <dbReference type="NCBI Taxonomy" id="22663"/>
    <lineage>
        <taxon>Eukaryota</taxon>
        <taxon>Viridiplantae</taxon>
        <taxon>Streptophyta</taxon>
        <taxon>Embryophyta</taxon>
        <taxon>Tracheophyta</taxon>
        <taxon>Spermatophyta</taxon>
        <taxon>Magnoliopsida</taxon>
        <taxon>eudicotyledons</taxon>
        <taxon>Gunneridae</taxon>
        <taxon>Pentapetalae</taxon>
        <taxon>rosids</taxon>
        <taxon>malvids</taxon>
        <taxon>Myrtales</taxon>
        <taxon>Lythraceae</taxon>
        <taxon>Punica</taxon>
    </lineage>
</organism>
<feature type="compositionally biased region" description="Polar residues" evidence="1">
    <location>
        <begin position="55"/>
        <end position="69"/>
    </location>
</feature>
<dbReference type="AlphaFoldDB" id="A0A2I0I5D8"/>
<dbReference type="EMBL" id="PGOL01003859">
    <property type="protein sequence ID" value="PKI39192.1"/>
    <property type="molecule type" value="Genomic_DNA"/>
</dbReference>
<feature type="region of interest" description="Disordered" evidence="1">
    <location>
        <begin position="49"/>
        <end position="93"/>
    </location>
</feature>
<comment type="caution">
    <text evidence="2">The sequence shown here is derived from an EMBL/GenBank/DDBJ whole genome shotgun (WGS) entry which is preliminary data.</text>
</comment>
<feature type="compositionally biased region" description="Polar residues" evidence="1">
    <location>
        <begin position="76"/>
        <end position="87"/>
    </location>
</feature>
<reference evidence="2 3" key="1">
    <citation type="submission" date="2017-11" db="EMBL/GenBank/DDBJ databases">
        <title>De-novo sequencing of pomegranate (Punica granatum L.) genome.</title>
        <authorList>
            <person name="Akparov Z."/>
            <person name="Amiraslanov A."/>
            <person name="Hajiyeva S."/>
            <person name="Abbasov M."/>
            <person name="Kaur K."/>
            <person name="Hamwieh A."/>
            <person name="Solovyev V."/>
            <person name="Salamov A."/>
            <person name="Braich B."/>
            <person name="Kosarev P."/>
            <person name="Mahmoud A."/>
            <person name="Hajiyev E."/>
            <person name="Babayeva S."/>
            <person name="Izzatullayeva V."/>
            <person name="Mammadov A."/>
            <person name="Mammadov A."/>
            <person name="Sharifova S."/>
            <person name="Ojaghi J."/>
            <person name="Eynullazada K."/>
            <person name="Bayramov B."/>
            <person name="Abdulazimova A."/>
            <person name="Shahmuradov I."/>
        </authorList>
    </citation>
    <scope>NUCLEOTIDE SEQUENCE [LARGE SCALE GENOMIC DNA]</scope>
    <source>
        <strain evidence="3">cv. AG2017</strain>
        <tissue evidence="2">Leaf</tissue>
    </source>
</reference>
<dbReference type="Proteomes" id="UP000233551">
    <property type="component" value="Unassembled WGS sequence"/>
</dbReference>
<gene>
    <name evidence="2" type="ORF">CRG98_040416</name>
</gene>
<keyword evidence="3" id="KW-1185">Reference proteome</keyword>
<evidence type="ECO:0000256" key="1">
    <source>
        <dbReference type="SAM" id="MobiDB-lite"/>
    </source>
</evidence>
<evidence type="ECO:0000313" key="3">
    <source>
        <dbReference type="Proteomes" id="UP000233551"/>
    </source>
</evidence>
<proteinExistence type="predicted"/>